<evidence type="ECO:0000313" key="3">
    <source>
        <dbReference type="EMBL" id="VDM17248.1"/>
    </source>
</evidence>
<evidence type="ECO:0000313" key="4">
    <source>
        <dbReference type="Proteomes" id="UP000270924"/>
    </source>
</evidence>
<sequence length="131" mass="15185">MLQNLYRRSTLATASDKRLEDVVRRGRRSSGGDDEFEEAEGRGSLPNLVELKVTGVQLRREEAARLASQQRQELQRLLEEEQLLRSNPLRYLFHPAFKVSRFLFAMIISRCGEVTIFSQILKLQSCLLKLY</sequence>
<name>A0A3P7G3B8_WUCBA</name>
<keyword evidence="4" id="KW-1185">Reference proteome</keyword>
<feature type="region of interest" description="Disordered" evidence="2">
    <location>
        <begin position="22"/>
        <end position="41"/>
    </location>
</feature>
<feature type="coiled-coil region" evidence="1">
    <location>
        <begin position="60"/>
        <end position="87"/>
    </location>
</feature>
<evidence type="ECO:0000256" key="1">
    <source>
        <dbReference type="SAM" id="Coils"/>
    </source>
</evidence>
<dbReference type="EMBL" id="UYWW01009907">
    <property type="protein sequence ID" value="VDM17248.1"/>
    <property type="molecule type" value="Genomic_DNA"/>
</dbReference>
<organism evidence="3 4">
    <name type="scientific">Wuchereria bancrofti</name>
    <dbReference type="NCBI Taxonomy" id="6293"/>
    <lineage>
        <taxon>Eukaryota</taxon>
        <taxon>Metazoa</taxon>
        <taxon>Ecdysozoa</taxon>
        <taxon>Nematoda</taxon>
        <taxon>Chromadorea</taxon>
        <taxon>Rhabditida</taxon>
        <taxon>Spirurina</taxon>
        <taxon>Spiruromorpha</taxon>
        <taxon>Filarioidea</taxon>
        <taxon>Onchocercidae</taxon>
        <taxon>Wuchereria</taxon>
    </lineage>
</organism>
<dbReference type="OrthoDB" id="284854at2759"/>
<dbReference type="Proteomes" id="UP000270924">
    <property type="component" value="Unassembled WGS sequence"/>
</dbReference>
<accession>A0A3P7G3B8</accession>
<reference evidence="3 4" key="1">
    <citation type="submission" date="2018-11" db="EMBL/GenBank/DDBJ databases">
        <authorList>
            <consortium name="Pathogen Informatics"/>
        </authorList>
    </citation>
    <scope>NUCLEOTIDE SEQUENCE [LARGE SCALE GENOMIC DNA]</scope>
</reference>
<proteinExistence type="predicted"/>
<gene>
    <name evidence="3" type="ORF">WBA_LOCUS9665</name>
</gene>
<evidence type="ECO:0000256" key="2">
    <source>
        <dbReference type="SAM" id="MobiDB-lite"/>
    </source>
</evidence>
<dbReference type="InParanoid" id="A0A3P7G3B8"/>
<keyword evidence="1" id="KW-0175">Coiled coil</keyword>
<dbReference type="AlphaFoldDB" id="A0A3P7G3B8"/>
<protein>
    <submittedName>
        <fullName evidence="3">Uncharacterized protein</fullName>
    </submittedName>
</protein>